<dbReference type="GO" id="GO:0003723">
    <property type="term" value="F:RNA binding"/>
    <property type="evidence" value="ECO:0007669"/>
    <property type="project" value="UniProtKB-KW"/>
</dbReference>
<keyword evidence="4" id="KW-0949">S-adenosyl-L-methionine</keyword>
<organism evidence="8">
    <name type="scientific">freshwater metagenome</name>
    <dbReference type="NCBI Taxonomy" id="449393"/>
    <lineage>
        <taxon>unclassified sequences</taxon>
        <taxon>metagenomes</taxon>
        <taxon>ecological metagenomes</taxon>
    </lineage>
</organism>
<dbReference type="PROSITE" id="PS51686">
    <property type="entry name" value="SAM_MT_RSMB_NOP"/>
    <property type="match status" value="1"/>
</dbReference>
<accession>A0A6J5YCL9</accession>
<dbReference type="PRINTS" id="PR02008">
    <property type="entry name" value="RCMTFAMILY"/>
</dbReference>
<evidence type="ECO:0000256" key="6">
    <source>
        <dbReference type="SAM" id="MobiDB-lite"/>
    </source>
</evidence>
<gene>
    <name evidence="8" type="ORF">UFOPK1392_00030</name>
    <name evidence="9" type="ORF">UFOPK3733_00191</name>
</gene>
<feature type="domain" description="SAM-dependent MTase RsmB/NOP-type" evidence="7">
    <location>
        <begin position="127"/>
        <end position="419"/>
    </location>
</feature>
<proteinExistence type="inferred from homology"/>
<keyword evidence="2" id="KW-0489">Methyltransferase</keyword>
<dbReference type="Pfam" id="PF01029">
    <property type="entry name" value="NusB"/>
    <property type="match status" value="1"/>
</dbReference>
<evidence type="ECO:0000256" key="1">
    <source>
        <dbReference type="ARBA" id="ARBA00007494"/>
    </source>
</evidence>
<protein>
    <submittedName>
        <fullName evidence="8">Unannotated protein</fullName>
    </submittedName>
</protein>
<dbReference type="GO" id="GO:0006355">
    <property type="term" value="P:regulation of DNA-templated transcription"/>
    <property type="evidence" value="ECO:0007669"/>
    <property type="project" value="InterPro"/>
</dbReference>
<dbReference type="EMBL" id="CAFBNC010000005">
    <property type="protein sequence ID" value="CAB4923058.1"/>
    <property type="molecule type" value="Genomic_DNA"/>
</dbReference>
<name>A0A6J5YCL9_9ZZZZ</name>
<dbReference type="EMBL" id="CAEMXZ010000001">
    <property type="protein sequence ID" value="CAB4322296.1"/>
    <property type="molecule type" value="Genomic_DNA"/>
</dbReference>
<sequence length="429" mass="45635">MSDRPDSSRNSSAKGRGRSQGASGPKRSSGKKNPGPAKIVIPAGVAARRLAVDALVRIDSEGAYANLTLPPMLSRSSLDQRDRAFATELVYGTTRMRRACDWLVDRFLPDPERIDTNTRAWLRIGAFQLAFLDTPPHAAVGATVEAAPRRISGLCNAVLRKVATSLPAKWPSEQVRLSQPDWILELLSADLGSDAAIGALEAMNRSATSTVRDDGYVQDLASQWVVDAAEVTIGDFVLDMCAAPGGKATALAAAGARVVAADVRPSRVGLIADNARRLSLAADSFMVLAADGTAPPLREAVFDKVLLDAPCSGLGALRRRADARWRINPGDIDMLAELQRSLLASAIRLVRPGGELIFSVCTLSRAESVEIDEWSLAEYPHLVALDAPGGVWTPLGRGAILLPQSADTDGMYLLRLKVPQSADGGESSQ</sequence>
<dbReference type="SUPFAM" id="SSF48013">
    <property type="entry name" value="NusB-like"/>
    <property type="match status" value="1"/>
</dbReference>
<keyword evidence="3" id="KW-0808">Transferase</keyword>
<dbReference type="PROSITE" id="PS01153">
    <property type="entry name" value="NOL1_NOP2_SUN"/>
    <property type="match status" value="1"/>
</dbReference>
<dbReference type="PANTHER" id="PTHR22807">
    <property type="entry name" value="NOP2 YEAST -RELATED NOL1/NOP2/FMU SUN DOMAIN-CONTAINING"/>
    <property type="match status" value="1"/>
</dbReference>
<dbReference type="SUPFAM" id="SSF53335">
    <property type="entry name" value="S-adenosyl-L-methionine-dependent methyltransferases"/>
    <property type="match status" value="1"/>
</dbReference>
<evidence type="ECO:0000256" key="2">
    <source>
        <dbReference type="ARBA" id="ARBA00022603"/>
    </source>
</evidence>
<dbReference type="GO" id="GO:0001510">
    <property type="term" value="P:RNA methylation"/>
    <property type="evidence" value="ECO:0007669"/>
    <property type="project" value="InterPro"/>
</dbReference>
<keyword evidence="5" id="KW-0694">RNA-binding</keyword>
<evidence type="ECO:0000313" key="9">
    <source>
        <dbReference type="EMBL" id="CAB4923058.1"/>
    </source>
</evidence>
<reference evidence="8" key="1">
    <citation type="submission" date="2020-05" db="EMBL/GenBank/DDBJ databases">
        <authorList>
            <person name="Chiriac C."/>
            <person name="Salcher M."/>
            <person name="Ghai R."/>
            <person name="Kavagutti S V."/>
        </authorList>
    </citation>
    <scope>NUCLEOTIDE SEQUENCE</scope>
</reference>
<dbReference type="Gene3D" id="3.40.50.150">
    <property type="entry name" value="Vaccinia Virus protein VP39"/>
    <property type="match status" value="1"/>
</dbReference>
<dbReference type="InterPro" id="IPR035926">
    <property type="entry name" value="NusB-like_sf"/>
</dbReference>
<evidence type="ECO:0000313" key="8">
    <source>
        <dbReference type="EMBL" id="CAB4322296.1"/>
    </source>
</evidence>
<dbReference type="Gene3D" id="1.10.940.10">
    <property type="entry name" value="NusB-like"/>
    <property type="match status" value="1"/>
</dbReference>
<comment type="similarity">
    <text evidence="1">Belongs to the class I-like SAM-binding methyltransferase superfamily. RsmB/NOP family.</text>
</comment>
<dbReference type="AlphaFoldDB" id="A0A6J5YCL9"/>
<dbReference type="Pfam" id="PF01189">
    <property type="entry name" value="Methyltr_RsmB-F"/>
    <property type="match status" value="1"/>
</dbReference>
<evidence type="ECO:0000256" key="3">
    <source>
        <dbReference type="ARBA" id="ARBA00022679"/>
    </source>
</evidence>
<dbReference type="InterPro" id="IPR018314">
    <property type="entry name" value="RsmB/NOL1/NOP2-like_CS"/>
</dbReference>
<dbReference type="InterPro" id="IPR006027">
    <property type="entry name" value="NusB_RsmB_TIM44"/>
</dbReference>
<evidence type="ECO:0000256" key="5">
    <source>
        <dbReference type="ARBA" id="ARBA00022884"/>
    </source>
</evidence>
<evidence type="ECO:0000256" key="4">
    <source>
        <dbReference type="ARBA" id="ARBA00022691"/>
    </source>
</evidence>
<dbReference type="PANTHER" id="PTHR22807:SF53">
    <property type="entry name" value="RIBOSOMAL RNA SMALL SUBUNIT METHYLTRANSFERASE B-RELATED"/>
    <property type="match status" value="1"/>
</dbReference>
<dbReference type="InterPro" id="IPR023267">
    <property type="entry name" value="RCMT"/>
</dbReference>
<evidence type="ECO:0000259" key="7">
    <source>
        <dbReference type="PROSITE" id="PS51686"/>
    </source>
</evidence>
<dbReference type="InterPro" id="IPR029063">
    <property type="entry name" value="SAM-dependent_MTases_sf"/>
</dbReference>
<dbReference type="InterPro" id="IPR049560">
    <property type="entry name" value="MeTrfase_RsmB-F_NOP2_cat"/>
</dbReference>
<feature type="region of interest" description="Disordered" evidence="6">
    <location>
        <begin position="1"/>
        <end position="38"/>
    </location>
</feature>
<dbReference type="GO" id="GO:0008173">
    <property type="term" value="F:RNA methyltransferase activity"/>
    <property type="evidence" value="ECO:0007669"/>
    <property type="project" value="InterPro"/>
</dbReference>
<dbReference type="InterPro" id="IPR001678">
    <property type="entry name" value="MeTrfase_RsmB-F_NOP2_dom"/>
</dbReference>